<keyword evidence="5" id="KW-1133">Transmembrane helix</keyword>
<dbReference type="InterPro" id="IPR024478">
    <property type="entry name" value="HlyB_4HB_MCP"/>
</dbReference>
<evidence type="ECO:0000313" key="8">
    <source>
        <dbReference type="EMBL" id="ACT51444.1"/>
    </source>
</evidence>
<proteinExistence type="inferred from homology"/>
<evidence type="ECO:0000313" key="9">
    <source>
        <dbReference type="Proteomes" id="UP000002743"/>
    </source>
</evidence>
<name>C6X7H9_METGS</name>
<feature type="domain" description="Methyl-accepting transducer" evidence="6">
    <location>
        <begin position="587"/>
        <end position="816"/>
    </location>
</feature>
<dbReference type="Gene3D" id="1.10.287.950">
    <property type="entry name" value="Methyl-accepting chemotaxis protein"/>
    <property type="match status" value="1"/>
</dbReference>
<dbReference type="eggNOG" id="COG0840">
    <property type="taxonomic scope" value="Bacteria"/>
</dbReference>
<dbReference type="InterPro" id="IPR041395">
    <property type="entry name" value="McpB_HAMP_3rd"/>
</dbReference>
<dbReference type="PANTHER" id="PTHR43531">
    <property type="entry name" value="PROTEIN ICFG"/>
    <property type="match status" value="1"/>
</dbReference>
<comment type="similarity">
    <text evidence="3">Belongs to the methyl-accepting chemotaxis (MCP) protein family.</text>
</comment>
<evidence type="ECO:0000256" key="2">
    <source>
        <dbReference type="ARBA" id="ARBA00022481"/>
    </source>
</evidence>
<keyword evidence="9" id="KW-1185">Reference proteome</keyword>
<dbReference type="CDD" id="cd17527">
    <property type="entry name" value="HAMP_II"/>
    <property type="match status" value="1"/>
</dbReference>
<evidence type="ECO:0000259" key="7">
    <source>
        <dbReference type="PROSITE" id="PS50885"/>
    </source>
</evidence>
<reference evidence="9" key="1">
    <citation type="submission" date="2009-07" db="EMBL/GenBank/DDBJ databases">
        <title>Complete sequence of chromosome of Methylovorus sp. SIP3-4.</title>
        <authorList>
            <person name="Lucas S."/>
            <person name="Copeland A."/>
            <person name="Lapidus A."/>
            <person name="Glavina del Rio T."/>
            <person name="Tice H."/>
            <person name="Bruce D."/>
            <person name="Goodwin L."/>
            <person name="Pitluck S."/>
            <person name="Clum A."/>
            <person name="Larimer F."/>
            <person name="Land M."/>
            <person name="Hauser L."/>
            <person name="Kyrpides N."/>
            <person name="Mikhailova N."/>
            <person name="Kayluzhnaya M."/>
            <person name="Chistoserdova L."/>
        </authorList>
    </citation>
    <scope>NUCLEOTIDE SEQUENCE [LARGE SCALE GENOMIC DNA]</scope>
    <source>
        <strain evidence="9">SIP3-4</strain>
    </source>
</reference>
<evidence type="ECO:0000256" key="4">
    <source>
        <dbReference type="PROSITE-ProRule" id="PRU00284"/>
    </source>
</evidence>
<keyword evidence="2" id="KW-0488">Methylation</keyword>
<evidence type="ECO:0000259" key="6">
    <source>
        <dbReference type="PROSITE" id="PS50111"/>
    </source>
</evidence>
<dbReference type="SMART" id="SM00304">
    <property type="entry name" value="HAMP"/>
    <property type="match status" value="4"/>
</dbReference>
<dbReference type="InterPro" id="IPR004089">
    <property type="entry name" value="MCPsignal_dom"/>
</dbReference>
<sequence length="850" mass="92558" precursor="true">MNIPKLTVNKRMLILLFAAYLGLAGFAGWAYAYLSKLQAGASVVNLNAVPSLESLGREKALFGDLRLQISAFILNNDTAKKATLEKEIQLSITELKAGLANYHRLIVDPQDAALLKNAEQAMQGYLPRIDESLQFSRDNSFFEARESYMDNMEYTDRVDSALKALFSYKSQLAQQAVAATQAAFARTMLIGGIVTLGLLIVLSLIGYWVIRSVERELGGEPHAAAEMARRIADGDLSAPITIAPHDKQSLMASMRDMSYTLQRLIHDMRDLSDRHEAGDMDARIDTTPYTGEYQALAEGLNRMLLNYVQLMQQSMACVHAFAEGDFDARLPAFPGKQAMINTGIEKLRHNIRQLMADMQRMAQDHDAGQMDSRIPAANYQGDFQRVAEGVNAMVAQHLTINHKVLACIQAFSRGNFDTPLERFPGQLASINDNIEGVRAHLKAVIDSLSQLAAAHARGEIDQMLKPEAFEGDYALIMQSMNRTLENHITINRKTLACMAQFSEGDFDAPLENFPGQQAYINHTMDTIRHKLQALNEDAQMLAAAAKAGNIMTRADASRHQGDFRRIIEGVNNTLEILVQPMLQVKTSAKTIHIAAQEIAQGNADLSARTESQASALEETASNMDELADTVRQNAARAQEANGLVKTAASVAKQGDIVVNDVVATMTAINQSAQKIEDIIGVINGIAFQTNILALNAAVEAARAGEQGRGFAVVAGEVRSLAQRSASAATEIRQLIEDSVSKANQGSALVAQAGSTMQDVMTAVQRASEFMDDIAASSHEQSLGIQQARMAVNQMDGVTQQNAALVEQAAAAAESLLQQSDQLFATVSAFRLSARRPELPMLRAPLKLVNS</sequence>
<evidence type="ECO:0000256" key="1">
    <source>
        <dbReference type="ARBA" id="ARBA00004370"/>
    </source>
</evidence>
<protein>
    <submittedName>
        <fullName evidence="8">Methyl-accepting chemotaxis sensory transducer</fullName>
    </submittedName>
</protein>
<dbReference type="OrthoDB" id="8530258at2"/>
<organism evidence="8 9">
    <name type="scientific">Methylovorus glucosotrophus (strain SIP3-4)</name>
    <dbReference type="NCBI Taxonomy" id="582744"/>
    <lineage>
        <taxon>Bacteria</taxon>
        <taxon>Pseudomonadati</taxon>
        <taxon>Pseudomonadota</taxon>
        <taxon>Betaproteobacteria</taxon>
        <taxon>Nitrosomonadales</taxon>
        <taxon>Methylophilaceae</taxon>
        <taxon>Methylovorus</taxon>
    </lineage>
</organism>
<accession>C6X7H9</accession>
<dbReference type="PROSITE" id="PS50111">
    <property type="entry name" value="CHEMOTAXIS_TRANSDUC_2"/>
    <property type="match status" value="1"/>
</dbReference>
<dbReference type="STRING" id="582744.Msip34_2202"/>
<dbReference type="SMART" id="SM00283">
    <property type="entry name" value="MA"/>
    <property type="match status" value="1"/>
</dbReference>
<dbReference type="KEGG" id="mei:Msip34_2202"/>
<dbReference type="Gene3D" id="1.20.120.1530">
    <property type="match status" value="4"/>
</dbReference>
<dbReference type="CDD" id="cd17528">
    <property type="entry name" value="HAMP_III"/>
    <property type="match status" value="3"/>
</dbReference>
<dbReference type="FunFam" id="1.10.287.950:FF:000001">
    <property type="entry name" value="Methyl-accepting chemotaxis sensory transducer"/>
    <property type="match status" value="1"/>
</dbReference>
<dbReference type="Pfam" id="PF18575">
    <property type="entry name" value="HAMP_N3"/>
    <property type="match status" value="3"/>
</dbReference>
<dbReference type="PROSITE" id="PS50885">
    <property type="entry name" value="HAMP"/>
    <property type="match status" value="1"/>
</dbReference>
<dbReference type="Pfam" id="PF18947">
    <property type="entry name" value="HAMP_2"/>
    <property type="match status" value="1"/>
</dbReference>
<dbReference type="GO" id="GO:0016020">
    <property type="term" value="C:membrane"/>
    <property type="evidence" value="ECO:0007669"/>
    <property type="project" value="UniProtKB-SubCell"/>
</dbReference>
<keyword evidence="5" id="KW-0472">Membrane</keyword>
<dbReference type="EMBL" id="CP001674">
    <property type="protein sequence ID" value="ACT51444.1"/>
    <property type="molecule type" value="Genomic_DNA"/>
</dbReference>
<dbReference type="CDD" id="cd11386">
    <property type="entry name" value="MCP_signal"/>
    <property type="match status" value="1"/>
</dbReference>
<dbReference type="HOGENOM" id="CLU_000445_107_20_4"/>
<dbReference type="Proteomes" id="UP000002743">
    <property type="component" value="Chromosome"/>
</dbReference>
<keyword evidence="5" id="KW-0812">Transmembrane</keyword>
<dbReference type="Pfam" id="PF12729">
    <property type="entry name" value="4HB_MCP_1"/>
    <property type="match status" value="1"/>
</dbReference>
<reference evidence="8 9" key="2">
    <citation type="journal article" date="2011" name="J. Bacteriol.">
        <title>Genomes of three methylotrophs from a single niche uncover genetic and metabolic divergence of Methylophilaceae.</title>
        <authorList>
            <person name="Lapidus A."/>
            <person name="Clum A."/>
            <person name="Labutti K."/>
            <person name="Kaluzhnaya M.G."/>
            <person name="Lim S."/>
            <person name="Beck D.A."/>
            <person name="Glavina Del Rio T."/>
            <person name="Nolan M."/>
            <person name="Mavromatis K."/>
            <person name="Huntemann M."/>
            <person name="Lucas S."/>
            <person name="Lidstrom M.E."/>
            <person name="Ivanova N."/>
            <person name="Chistoserdova L."/>
        </authorList>
    </citation>
    <scope>NUCLEOTIDE SEQUENCE [LARGE SCALE GENOMIC DNA]</scope>
    <source>
        <strain evidence="8 9">SIP3-4</strain>
    </source>
</reference>
<dbReference type="SUPFAM" id="SSF58104">
    <property type="entry name" value="Methyl-accepting chemotaxis protein (MCP) signaling domain"/>
    <property type="match status" value="1"/>
</dbReference>
<dbReference type="Pfam" id="PF00015">
    <property type="entry name" value="MCPsignal"/>
    <property type="match status" value="1"/>
</dbReference>
<feature type="domain" description="HAMP" evidence="7">
    <location>
        <begin position="255"/>
        <end position="312"/>
    </location>
</feature>
<comment type="subcellular location">
    <subcellularLocation>
        <location evidence="1">Membrane</location>
    </subcellularLocation>
</comment>
<dbReference type="CDD" id="cd17529">
    <property type="entry name" value="HAMP_I"/>
    <property type="match status" value="1"/>
</dbReference>
<evidence type="ECO:0000256" key="5">
    <source>
        <dbReference type="SAM" id="Phobius"/>
    </source>
</evidence>
<dbReference type="PANTHER" id="PTHR43531:SF14">
    <property type="entry name" value="METHYL-ACCEPTING CHEMOTAXIS PROTEIN I-RELATED"/>
    <property type="match status" value="1"/>
</dbReference>
<dbReference type="AlphaFoldDB" id="C6X7H9"/>
<dbReference type="InterPro" id="IPR051310">
    <property type="entry name" value="MCP_chemotaxis"/>
</dbReference>
<keyword evidence="4" id="KW-0807">Transducer</keyword>
<dbReference type="GO" id="GO:0006935">
    <property type="term" value="P:chemotaxis"/>
    <property type="evidence" value="ECO:0007669"/>
    <property type="project" value="UniProtKB-KW"/>
</dbReference>
<evidence type="ECO:0000256" key="3">
    <source>
        <dbReference type="ARBA" id="ARBA00029447"/>
    </source>
</evidence>
<dbReference type="GO" id="GO:0007165">
    <property type="term" value="P:signal transduction"/>
    <property type="evidence" value="ECO:0007669"/>
    <property type="project" value="UniProtKB-KW"/>
</dbReference>
<gene>
    <name evidence="8" type="ordered locus">Msip34_2202</name>
</gene>
<dbReference type="InterPro" id="IPR003660">
    <property type="entry name" value="HAMP_dom"/>
</dbReference>
<dbReference type="RefSeq" id="WP_015830767.1">
    <property type="nucleotide sequence ID" value="NC_012969.1"/>
</dbReference>
<feature type="transmembrane region" description="Helical" evidence="5">
    <location>
        <begin position="188"/>
        <end position="210"/>
    </location>
</feature>